<dbReference type="PATRIC" id="fig|1156935.5.peg.46"/>
<dbReference type="STRING" id="1156935.QWE_00235"/>
<dbReference type="EMBL" id="ALJF01000001">
    <property type="protein sequence ID" value="EKF61585.1"/>
    <property type="molecule type" value="Genomic_DNA"/>
</dbReference>
<evidence type="ECO:0000313" key="3">
    <source>
        <dbReference type="Proteomes" id="UP000007123"/>
    </source>
</evidence>
<reference evidence="2 3" key="1">
    <citation type="journal article" date="2012" name="J. Bacteriol.">
        <title>Draft Genome Sequence of Agrobacterium albertimagni Strain AOL15.</title>
        <authorList>
            <person name="Trimble W.L."/>
            <person name="Phung le T."/>
            <person name="Meyer F."/>
            <person name="Gilbert J.A."/>
            <person name="Silver S."/>
        </authorList>
    </citation>
    <scope>NUCLEOTIDE SEQUENCE [LARGE SCALE GENOMIC DNA]</scope>
    <source>
        <strain evidence="2 3">AOL15</strain>
    </source>
</reference>
<feature type="compositionally biased region" description="Low complexity" evidence="1">
    <location>
        <begin position="133"/>
        <end position="145"/>
    </location>
</feature>
<evidence type="ECO:0000256" key="1">
    <source>
        <dbReference type="SAM" id="MobiDB-lite"/>
    </source>
</evidence>
<accession>K2Q8P8</accession>
<dbReference type="Proteomes" id="UP000007123">
    <property type="component" value="Unassembled WGS sequence"/>
</dbReference>
<evidence type="ECO:0000313" key="2">
    <source>
        <dbReference type="EMBL" id="EKF61585.1"/>
    </source>
</evidence>
<proteinExistence type="predicted"/>
<sequence>MDEMNKPATLALIAQLLSGCQSTSGAPGGEGQNTALQDSVIATSIAADLSTDVSPFLAKGSVLAFNPDQTAPLSDALAQSLIGHGYTIKSDREAKADAIELQIWSMEVDGDLLVRLSTPSHRLSKIYRKTKASDPSFASSSPANAQVTPAGPLLVETIGTGGTSS</sequence>
<protein>
    <submittedName>
        <fullName evidence="2">Conjugal transfer protein TrbH</fullName>
    </submittedName>
</protein>
<organism evidence="2 3">
    <name type="scientific">Agrobacterium albertimagni AOL15</name>
    <dbReference type="NCBI Taxonomy" id="1156935"/>
    <lineage>
        <taxon>Bacteria</taxon>
        <taxon>Pseudomonadati</taxon>
        <taxon>Pseudomonadota</taxon>
        <taxon>Alphaproteobacteria</taxon>
        <taxon>Hyphomicrobiales</taxon>
        <taxon>Rhizobiaceae</taxon>
        <taxon>Rhizobium/Agrobacterium group</taxon>
        <taxon>Agrobacterium</taxon>
    </lineage>
</organism>
<dbReference type="PROSITE" id="PS51257">
    <property type="entry name" value="PROKAR_LIPOPROTEIN"/>
    <property type="match status" value="1"/>
</dbReference>
<dbReference type="AlphaFoldDB" id="K2Q8P8"/>
<gene>
    <name evidence="2" type="ORF">QWE_00235</name>
</gene>
<name>K2Q8P8_9HYPH</name>
<keyword evidence="3" id="KW-1185">Reference proteome</keyword>
<comment type="caution">
    <text evidence="2">The sequence shown here is derived from an EMBL/GenBank/DDBJ whole genome shotgun (WGS) entry which is preliminary data.</text>
</comment>
<feature type="region of interest" description="Disordered" evidence="1">
    <location>
        <begin position="133"/>
        <end position="165"/>
    </location>
</feature>